<name>A0A9P4PGH3_9PLEO</name>
<keyword evidence="1" id="KW-0732">Signal</keyword>
<proteinExistence type="predicted"/>
<evidence type="ECO:0000313" key="2">
    <source>
        <dbReference type="EMBL" id="KAF2442544.1"/>
    </source>
</evidence>
<organism evidence="2 3">
    <name type="scientific">Karstenula rhodostoma CBS 690.94</name>
    <dbReference type="NCBI Taxonomy" id="1392251"/>
    <lineage>
        <taxon>Eukaryota</taxon>
        <taxon>Fungi</taxon>
        <taxon>Dikarya</taxon>
        <taxon>Ascomycota</taxon>
        <taxon>Pezizomycotina</taxon>
        <taxon>Dothideomycetes</taxon>
        <taxon>Pleosporomycetidae</taxon>
        <taxon>Pleosporales</taxon>
        <taxon>Massarineae</taxon>
        <taxon>Didymosphaeriaceae</taxon>
        <taxon>Karstenula</taxon>
    </lineage>
</organism>
<feature type="signal peptide" evidence="1">
    <location>
        <begin position="1"/>
        <end position="24"/>
    </location>
</feature>
<evidence type="ECO:0008006" key="4">
    <source>
        <dbReference type="Google" id="ProtNLM"/>
    </source>
</evidence>
<evidence type="ECO:0000256" key="1">
    <source>
        <dbReference type="SAM" id="SignalP"/>
    </source>
</evidence>
<reference evidence="2" key="1">
    <citation type="journal article" date="2020" name="Stud. Mycol.">
        <title>101 Dothideomycetes genomes: a test case for predicting lifestyles and emergence of pathogens.</title>
        <authorList>
            <person name="Haridas S."/>
            <person name="Albert R."/>
            <person name="Binder M."/>
            <person name="Bloem J."/>
            <person name="Labutti K."/>
            <person name="Salamov A."/>
            <person name="Andreopoulos B."/>
            <person name="Baker S."/>
            <person name="Barry K."/>
            <person name="Bills G."/>
            <person name="Bluhm B."/>
            <person name="Cannon C."/>
            <person name="Castanera R."/>
            <person name="Culley D."/>
            <person name="Daum C."/>
            <person name="Ezra D."/>
            <person name="Gonzalez J."/>
            <person name="Henrissat B."/>
            <person name="Kuo A."/>
            <person name="Liang C."/>
            <person name="Lipzen A."/>
            <person name="Lutzoni F."/>
            <person name="Magnuson J."/>
            <person name="Mondo S."/>
            <person name="Nolan M."/>
            <person name="Ohm R."/>
            <person name="Pangilinan J."/>
            <person name="Park H.-J."/>
            <person name="Ramirez L."/>
            <person name="Alfaro M."/>
            <person name="Sun H."/>
            <person name="Tritt A."/>
            <person name="Yoshinaga Y."/>
            <person name="Zwiers L.-H."/>
            <person name="Turgeon B."/>
            <person name="Goodwin S."/>
            <person name="Spatafora J."/>
            <person name="Crous P."/>
            <person name="Grigoriev I."/>
        </authorList>
    </citation>
    <scope>NUCLEOTIDE SEQUENCE</scope>
    <source>
        <strain evidence="2">CBS 690.94</strain>
    </source>
</reference>
<evidence type="ECO:0000313" key="3">
    <source>
        <dbReference type="Proteomes" id="UP000799764"/>
    </source>
</evidence>
<dbReference type="EMBL" id="MU001504">
    <property type="protein sequence ID" value="KAF2442544.1"/>
    <property type="molecule type" value="Genomic_DNA"/>
</dbReference>
<protein>
    <recommendedName>
        <fullName evidence="4">Secreted protein</fullName>
    </recommendedName>
</protein>
<dbReference type="Proteomes" id="UP000799764">
    <property type="component" value="Unassembled WGS sequence"/>
</dbReference>
<dbReference type="AlphaFoldDB" id="A0A9P4PGH3"/>
<feature type="chain" id="PRO_5040494546" description="Secreted protein" evidence="1">
    <location>
        <begin position="25"/>
        <end position="151"/>
    </location>
</feature>
<comment type="caution">
    <text evidence="2">The sequence shown here is derived from an EMBL/GenBank/DDBJ whole genome shotgun (WGS) entry which is preliminary data.</text>
</comment>
<sequence>MKRMWIRGAKLLKVSAASLALAHACFCGARLRHHFDSMLRVAACSLALFNSDMDCFVCTSASSLCGAVIASSKPSRCGHGTGRQASSSRISGPQNACLRPMMWPCMESAWRLRLVCICTCPSVPMVRIEGAWPGSPARWTAHWFLSHCDPS</sequence>
<keyword evidence="3" id="KW-1185">Reference proteome</keyword>
<gene>
    <name evidence="2" type="ORF">P171DRAFT_69293</name>
</gene>
<accession>A0A9P4PGH3</accession>